<organism evidence="3 4">
    <name type="scientific">Aristolochia fimbriata</name>
    <name type="common">White veined hardy Dutchman's pipe vine</name>
    <dbReference type="NCBI Taxonomy" id="158543"/>
    <lineage>
        <taxon>Eukaryota</taxon>
        <taxon>Viridiplantae</taxon>
        <taxon>Streptophyta</taxon>
        <taxon>Embryophyta</taxon>
        <taxon>Tracheophyta</taxon>
        <taxon>Spermatophyta</taxon>
        <taxon>Magnoliopsida</taxon>
        <taxon>Magnoliidae</taxon>
        <taxon>Piperales</taxon>
        <taxon>Aristolochiaceae</taxon>
        <taxon>Aristolochia</taxon>
    </lineage>
</organism>
<dbReference type="Proteomes" id="UP000825729">
    <property type="component" value="Unassembled WGS sequence"/>
</dbReference>
<protein>
    <submittedName>
        <fullName evidence="3">Uncharacterized protein</fullName>
    </submittedName>
</protein>
<comment type="similarity">
    <text evidence="1">Belongs to the plant acyltransferase family.</text>
</comment>
<dbReference type="EMBL" id="JAINDJ010000006">
    <property type="protein sequence ID" value="KAG9444251.1"/>
    <property type="molecule type" value="Genomic_DNA"/>
</dbReference>
<dbReference type="GO" id="GO:0016747">
    <property type="term" value="F:acyltransferase activity, transferring groups other than amino-acyl groups"/>
    <property type="evidence" value="ECO:0007669"/>
    <property type="project" value="TreeGrafter"/>
</dbReference>
<dbReference type="PANTHER" id="PTHR31642:SF138">
    <property type="entry name" value="PUTRESCINE HYDROXYCINNAMOYLTRANSFERASE 1"/>
    <property type="match status" value="1"/>
</dbReference>
<dbReference type="InterPro" id="IPR050317">
    <property type="entry name" value="Plant_Fungal_Acyltransferase"/>
</dbReference>
<comment type="caution">
    <text evidence="3">The sequence shown here is derived from an EMBL/GenBank/DDBJ whole genome shotgun (WGS) entry which is preliminary data.</text>
</comment>
<dbReference type="InterPro" id="IPR023213">
    <property type="entry name" value="CAT-like_dom_sf"/>
</dbReference>
<reference evidence="3 4" key="1">
    <citation type="submission" date="2021-07" db="EMBL/GenBank/DDBJ databases">
        <title>The Aristolochia fimbriata genome: insights into angiosperm evolution, floral development and chemical biosynthesis.</title>
        <authorList>
            <person name="Jiao Y."/>
        </authorList>
    </citation>
    <scope>NUCLEOTIDE SEQUENCE [LARGE SCALE GENOMIC DNA]</scope>
    <source>
        <strain evidence="3">IBCAS-2021</strain>
        <tissue evidence="3">Leaf</tissue>
    </source>
</reference>
<evidence type="ECO:0000313" key="4">
    <source>
        <dbReference type="Proteomes" id="UP000825729"/>
    </source>
</evidence>
<feature type="signal peptide" evidence="2">
    <location>
        <begin position="1"/>
        <end position="18"/>
    </location>
</feature>
<keyword evidence="4" id="KW-1185">Reference proteome</keyword>
<proteinExistence type="inferred from homology"/>
<evidence type="ECO:0000256" key="2">
    <source>
        <dbReference type="SAM" id="SignalP"/>
    </source>
</evidence>
<dbReference type="AlphaFoldDB" id="A0AAV7E8V4"/>
<sequence length="329" mass="36171">MVLPIFSILASVLKEALGKALVPFYPLAGRLGRDENGRIDIDCNGEGALFVEAETDSYIDDMGGFAPSPELKKFLPDVRDTYSRDVSYFSLFVVQVTRFKCGGVTVGTGLHRFAADGISALHFINHWADIAWLGDAAELAVEPYFDRTLLRPRDPPAPSFPHVEYHSAAASANVTGPLAAALLTLTQEQLSHLKWKATSEDGAPMAKSYTTYEALTGHIWRCACKARDLPDAQESKVYLYAEGRNRLQPPLPPGFFGNPIFLATPIATVGDLVSRPLSCAAGQVQKALARMDDEYLRSSLDYLALQTDLVRHTARGRYEVPQRQRQQLG</sequence>
<dbReference type="Pfam" id="PF02458">
    <property type="entry name" value="Transferase"/>
    <property type="match status" value="1"/>
</dbReference>
<name>A0AAV7E8V4_ARIFI</name>
<gene>
    <name evidence="3" type="ORF">H6P81_015591</name>
</gene>
<accession>A0AAV7E8V4</accession>
<dbReference type="Gene3D" id="3.30.559.10">
    <property type="entry name" value="Chloramphenicol acetyltransferase-like domain"/>
    <property type="match status" value="2"/>
</dbReference>
<keyword evidence="2" id="KW-0732">Signal</keyword>
<dbReference type="PANTHER" id="PTHR31642">
    <property type="entry name" value="TRICHOTHECENE 3-O-ACETYLTRANSFERASE"/>
    <property type="match status" value="1"/>
</dbReference>
<evidence type="ECO:0000313" key="3">
    <source>
        <dbReference type="EMBL" id="KAG9444251.1"/>
    </source>
</evidence>
<feature type="chain" id="PRO_5043967068" evidence="2">
    <location>
        <begin position="19"/>
        <end position="329"/>
    </location>
</feature>
<evidence type="ECO:0000256" key="1">
    <source>
        <dbReference type="ARBA" id="ARBA00009861"/>
    </source>
</evidence>